<dbReference type="Pfam" id="PF18765">
    <property type="entry name" value="Polbeta"/>
    <property type="match status" value="1"/>
</dbReference>
<keyword evidence="3" id="KW-1185">Reference proteome</keyword>
<dbReference type="InterPro" id="IPR041633">
    <property type="entry name" value="Polbeta"/>
</dbReference>
<dbReference type="SUPFAM" id="SSF81301">
    <property type="entry name" value="Nucleotidyltransferase"/>
    <property type="match status" value="1"/>
</dbReference>
<dbReference type="InterPro" id="IPR043519">
    <property type="entry name" value="NT_sf"/>
</dbReference>
<reference evidence="2 3" key="1">
    <citation type="submission" date="2019-07" db="EMBL/GenBank/DDBJ databases">
        <authorList>
            <person name="Cremers G."/>
        </authorList>
    </citation>
    <scope>NUCLEOTIDE SEQUENCE [LARGE SCALE GENOMIC DNA]</scope>
</reference>
<accession>A0A564ZMH5</accession>
<evidence type="ECO:0000313" key="2">
    <source>
        <dbReference type="EMBL" id="VUZ86540.1"/>
    </source>
</evidence>
<dbReference type="Gene3D" id="3.30.460.10">
    <property type="entry name" value="Beta Polymerase, domain 2"/>
    <property type="match status" value="1"/>
</dbReference>
<gene>
    <name evidence="2" type="ORF">MELA_02944</name>
</gene>
<dbReference type="AlphaFoldDB" id="A0A564ZMH5"/>
<feature type="domain" description="Polymerase beta nucleotidyltransferase" evidence="1">
    <location>
        <begin position="21"/>
        <end position="71"/>
    </location>
</feature>
<proteinExistence type="predicted"/>
<evidence type="ECO:0000313" key="3">
    <source>
        <dbReference type="Proteomes" id="UP000334340"/>
    </source>
</evidence>
<organism evidence="2 3">
    <name type="scientific">Candidatus Methylomirabilis lanthanidiphila</name>
    <dbReference type="NCBI Taxonomy" id="2211376"/>
    <lineage>
        <taxon>Bacteria</taxon>
        <taxon>Candidatus Methylomirabilota</taxon>
        <taxon>Candidatus Methylomirabilia</taxon>
        <taxon>Candidatus Methylomirabilales</taxon>
        <taxon>Candidatus Methylomirabilaceae</taxon>
        <taxon>Candidatus Methylomirabilis</taxon>
    </lineage>
</organism>
<protein>
    <recommendedName>
        <fullName evidence="1">Polymerase beta nucleotidyltransferase domain-containing protein</fullName>
    </recommendedName>
</protein>
<evidence type="ECO:0000259" key="1">
    <source>
        <dbReference type="Pfam" id="PF18765"/>
    </source>
</evidence>
<sequence length="115" mass="12331">MTVKTAGMADILREALAGLADRIRVAFVHGSVARGAERAGSDVDVVVVGAVTFGEITTALRNVQEQLGREVNPTAYTVREFREKLDAGHHFLTATVSVPKLFLIGGERELDRLGA</sequence>
<dbReference type="Proteomes" id="UP000334340">
    <property type="component" value="Unassembled WGS sequence"/>
</dbReference>
<name>A0A564ZMH5_9BACT</name>
<dbReference type="EMBL" id="CABIKM010000064">
    <property type="protein sequence ID" value="VUZ86540.1"/>
    <property type="molecule type" value="Genomic_DNA"/>
</dbReference>